<dbReference type="PROSITE" id="PS51257">
    <property type="entry name" value="PROKAR_LIPOPROTEIN"/>
    <property type="match status" value="1"/>
</dbReference>
<evidence type="ECO:0000313" key="2">
    <source>
        <dbReference type="EMBL" id="SNS23111.1"/>
    </source>
</evidence>
<dbReference type="Proteomes" id="UP000198379">
    <property type="component" value="Unassembled WGS sequence"/>
</dbReference>
<gene>
    <name evidence="2" type="ORF">SAMN06265376_108169</name>
</gene>
<keyword evidence="1" id="KW-1133">Transmembrane helix</keyword>
<protein>
    <recommendedName>
        <fullName evidence="4">Lipoprotein</fullName>
    </recommendedName>
</protein>
<proteinExistence type="predicted"/>
<dbReference type="EMBL" id="FZNY01000008">
    <property type="protein sequence ID" value="SNS23111.1"/>
    <property type="molecule type" value="Genomic_DNA"/>
</dbReference>
<keyword evidence="1" id="KW-0472">Membrane</keyword>
<organism evidence="2 3">
    <name type="scientific">Dokdonia pacifica</name>
    <dbReference type="NCBI Taxonomy" id="1627892"/>
    <lineage>
        <taxon>Bacteria</taxon>
        <taxon>Pseudomonadati</taxon>
        <taxon>Bacteroidota</taxon>
        <taxon>Flavobacteriia</taxon>
        <taxon>Flavobacteriales</taxon>
        <taxon>Flavobacteriaceae</taxon>
        <taxon>Dokdonia</taxon>
    </lineage>
</organism>
<evidence type="ECO:0000313" key="3">
    <source>
        <dbReference type="Proteomes" id="UP000198379"/>
    </source>
</evidence>
<evidence type="ECO:0000256" key="1">
    <source>
        <dbReference type="SAM" id="Phobius"/>
    </source>
</evidence>
<feature type="transmembrane region" description="Helical" evidence="1">
    <location>
        <begin position="12"/>
        <end position="28"/>
    </location>
</feature>
<evidence type="ECO:0008006" key="4">
    <source>
        <dbReference type="Google" id="ProtNLM"/>
    </source>
</evidence>
<reference evidence="2 3" key="1">
    <citation type="submission" date="2017-06" db="EMBL/GenBank/DDBJ databases">
        <authorList>
            <person name="Kim H.J."/>
            <person name="Triplett B.A."/>
        </authorList>
    </citation>
    <scope>NUCLEOTIDE SEQUENCE [LARGE SCALE GENOMIC DNA]</scope>
    <source>
        <strain evidence="2 3">DSM 25597</strain>
    </source>
</reference>
<sequence length="279" mass="32677">MNVNYKISSLRLFIVFVFLVLFIISFVGCKHSRDTKVEVESSKTFIKQKNIHPGYDSVQVAHLGELFEKAMIDAQNPTPTERYAHLLPIEGNPNLIDTLINGERYIQVVSWKSHPDNYSKKGIDSTQGYDIWVTLAPIIKDSCRSFFKTQKDPIMRLRQLLGLQPFTQETFFLELWVKPEDIYRPCPDNGTDDTICDLNVPNDISEEYRAWFNHTRAVQYNDCTDTEFKEYGYPWTQLGYTYDWSPENPSNIGLSEFVIRRHRYIYVRGKHKTEVYCTE</sequence>
<keyword evidence="1" id="KW-0812">Transmembrane</keyword>
<dbReference type="AlphaFoldDB" id="A0A239CTZ9"/>
<keyword evidence="3" id="KW-1185">Reference proteome</keyword>
<accession>A0A239CTZ9</accession>
<name>A0A239CTZ9_9FLAO</name>